<feature type="region of interest" description="Disordered" evidence="4">
    <location>
        <begin position="657"/>
        <end position="714"/>
    </location>
</feature>
<feature type="compositionally biased region" description="Low complexity" evidence="4">
    <location>
        <begin position="953"/>
        <end position="965"/>
    </location>
</feature>
<evidence type="ECO:0000256" key="2">
    <source>
        <dbReference type="ARBA" id="ARBA00061352"/>
    </source>
</evidence>
<accession>A0A8C5MBD5</accession>
<dbReference type="GO" id="GO:0010494">
    <property type="term" value="C:cytoplasmic stress granule"/>
    <property type="evidence" value="ECO:0007669"/>
    <property type="project" value="TreeGrafter"/>
</dbReference>
<reference evidence="6" key="2">
    <citation type="submission" date="2025-09" db="UniProtKB">
        <authorList>
            <consortium name="Ensembl"/>
        </authorList>
    </citation>
    <scope>IDENTIFICATION</scope>
</reference>
<feature type="region of interest" description="Disordered" evidence="4">
    <location>
        <begin position="434"/>
        <end position="459"/>
    </location>
</feature>
<dbReference type="SMART" id="SM00684">
    <property type="entry name" value="DM15"/>
    <property type="match status" value="3"/>
</dbReference>
<dbReference type="GO" id="GO:0048255">
    <property type="term" value="P:mRNA stabilization"/>
    <property type="evidence" value="ECO:0007669"/>
    <property type="project" value="InterPro"/>
</dbReference>
<dbReference type="InterPro" id="IPR045180">
    <property type="entry name" value="La_dom_prot"/>
</dbReference>
<dbReference type="GO" id="GO:0005829">
    <property type="term" value="C:cytosol"/>
    <property type="evidence" value="ECO:0007669"/>
    <property type="project" value="TreeGrafter"/>
</dbReference>
<reference evidence="6" key="1">
    <citation type="submission" date="2025-08" db="UniProtKB">
        <authorList>
            <consortium name="Ensembl"/>
        </authorList>
    </citation>
    <scope>IDENTIFICATION</scope>
</reference>
<feature type="compositionally biased region" description="Polar residues" evidence="4">
    <location>
        <begin position="940"/>
        <end position="952"/>
    </location>
</feature>
<dbReference type="InterPro" id="IPR006607">
    <property type="entry name" value="DM15"/>
</dbReference>
<name>A0A8C5MBD5_9ANUR</name>
<organism evidence="6 7">
    <name type="scientific">Leptobrachium leishanense</name>
    <name type="common">Leishan spiny toad</name>
    <dbReference type="NCBI Taxonomy" id="445787"/>
    <lineage>
        <taxon>Eukaryota</taxon>
        <taxon>Metazoa</taxon>
        <taxon>Chordata</taxon>
        <taxon>Craniata</taxon>
        <taxon>Vertebrata</taxon>
        <taxon>Euteleostomi</taxon>
        <taxon>Amphibia</taxon>
        <taxon>Batrachia</taxon>
        <taxon>Anura</taxon>
        <taxon>Pelobatoidea</taxon>
        <taxon>Megophryidae</taxon>
        <taxon>Leptobrachium</taxon>
    </lineage>
</organism>
<evidence type="ECO:0000256" key="4">
    <source>
        <dbReference type="SAM" id="MobiDB-lite"/>
    </source>
</evidence>
<evidence type="ECO:0000259" key="5">
    <source>
        <dbReference type="PROSITE" id="PS50961"/>
    </source>
</evidence>
<evidence type="ECO:0000256" key="1">
    <source>
        <dbReference type="ARBA" id="ARBA00022884"/>
    </source>
</evidence>
<feature type="compositionally biased region" description="Basic residues" evidence="4">
    <location>
        <begin position="481"/>
        <end position="492"/>
    </location>
</feature>
<feature type="domain" description="HTH La-type RNA-binding" evidence="5">
    <location>
        <begin position="315"/>
        <end position="405"/>
    </location>
</feature>
<dbReference type="PROSITE" id="PS50961">
    <property type="entry name" value="HTH_LA"/>
    <property type="match status" value="1"/>
</dbReference>
<feature type="region of interest" description="Disordered" evidence="4">
    <location>
        <begin position="1"/>
        <end position="121"/>
    </location>
</feature>
<dbReference type="GO" id="GO:0045727">
    <property type="term" value="P:positive regulation of translation"/>
    <property type="evidence" value="ECO:0007669"/>
    <property type="project" value="TreeGrafter"/>
</dbReference>
<evidence type="ECO:0000256" key="3">
    <source>
        <dbReference type="PROSITE-ProRule" id="PRU00332"/>
    </source>
</evidence>
<dbReference type="AlphaFoldDB" id="A0A8C5MBD5"/>
<feature type="region of interest" description="Disordered" evidence="4">
    <location>
        <begin position="167"/>
        <end position="191"/>
    </location>
</feature>
<feature type="region of interest" description="Disordered" evidence="4">
    <location>
        <begin position="476"/>
        <end position="508"/>
    </location>
</feature>
<evidence type="ECO:0000313" key="7">
    <source>
        <dbReference type="Proteomes" id="UP000694569"/>
    </source>
</evidence>
<dbReference type="SMART" id="SM00715">
    <property type="entry name" value="LA"/>
    <property type="match status" value="1"/>
</dbReference>
<sequence length="989" mass="113242">MSVESQDPLAVNSGNEQMAAGGGHGRETEATSLKNTLLKRPEENSNKNSQSSSAKSKVIDAPPPTTNPWTKKPGWAPAQNADFHEQRGLPSSSRAARPGKQASKASDTNDLTNWPTPSETASQEMCVNTIDKSSTCWTLPLKCQLPLGQTKNKAQVTMASETVIKKDDESRKTCEQEGITESLTAESNKKAGKKKWLPLSLEHRNQDEIGSNMPPLKSPGSETSPNKEYCTHRYHHEKDDLDEVSSTRSEGSSVRGFSRFRGRGRGRGRGRPYYHHGYSYRADRYHGIAYQFEGDTNPSNMMYYFNDGKKVHMYPVEETLLKKYLKRQIEYYFSLENLEKDFFLRRKMDPQGFLPMSLIASFHRVQSLTMDVFMIYEALKDSTEVEIIDQKIRRKVEPEKWPIGTPAHDYTHTDFTRLLNCPEFIPGKALKSLTENQPNSHLNGGSELEDDPREPSNLQTISKGLSASLPELDSEPWIEVKRRHRGGSVKPKKVADSSPKGPKPVEVEPEQEELDFMFDEELEQIEGRKNTFTNRSDDDSDYEIDDKDLNKIIIVTQTPPHLRKHPGGDRTGNHISRAKMTSEIAIVINDGLYYYEQDLWQNGEPDYLTAKEIENFRKLNLISKEEFQHLSPGLEAEQNFEQSPPNIPIFAHAVSEVPTEHPTSAPRTPRTPRLQDPSKTPRFYPVVKEPKSIDVQTPRKRKTRHSSNPPLECHVGWVMDSKEHRPRTSSIGSSNASPSDSTLLVEGYGCTPHSLPKFQHPSHELLRENGFTQQAYHKYRRRCLNERKRLGVGQSPEMNTLFRFWSFFIRDHYNKKMYDEFRQLALEEAKENYRYGLECLFRFYSYGLERRFRQGIFEDFQEETLKDYENGQFYGLEKFWAYLKYSNVKNRSVDPKLQHHLSRFKRLEDFRVDPPIAEESVQRKHPPALACEDTGRQRNHSGSSKQSHSVKQSNSRSRGSSASNAKLNSKQEKQSGNCEQGRGPGKKHS</sequence>
<feature type="compositionally biased region" description="Low complexity" evidence="4">
    <location>
        <begin position="46"/>
        <end position="56"/>
    </location>
</feature>
<feature type="region of interest" description="Disordered" evidence="4">
    <location>
        <begin position="206"/>
        <end position="262"/>
    </location>
</feature>
<feature type="region of interest" description="Disordered" evidence="4">
    <location>
        <begin position="915"/>
        <end position="989"/>
    </location>
</feature>
<dbReference type="FunFam" id="1.10.10.10:FF:000131">
    <property type="entry name" value="la-related protein 1B isoform X2"/>
    <property type="match status" value="1"/>
</dbReference>
<evidence type="ECO:0000313" key="6">
    <source>
        <dbReference type="Ensembl" id="ENSLLEP00000009577.1"/>
    </source>
</evidence>
<proteinExistence type="inferred from homology"/>
<comment type="similarity">
    <text evidence="2">Belongs to the LARP family.</text>
</comment>
<dbReference type="GO" id="GO:0000339">
    <property type="term" value="F:RNA cap binding"/>
    <property type="evidence" value="ECO:0007669"/>
    <property type="project" value="InterPro"/>
</dbReference>
<dbReference type="PANTHER" id="PTHR22792:SF50">
    <property type="entry name" value="LA-RELATED PROTEIN 1B"/>
    <property type="match status" value="1"/>
</dbReference>
<dbReference type="InterPro" id="IPR036388">
    <property type="entry name" value="WH-like_DNA-bd_sf"/>
</dbReference>
<feature type="compositionally biased region" description="Low complexity" evidence="4">
    <location>
        <begin position="662"/>
        <end position="672"/>
    </location>
</feature>
<feature type="compositionally biased region" description="Polar residues" evidence="4">
    <location>
        <begin position="434"/>
        <end position="443"/>
    </location>
</feature>
<keyword evidence="7" id="KW-1185">Reference proteome</keyword>
<feature type="compositionally biased region" description="Polar residues" evidence="4">
    <location>
        <begin position="103"/>
        <end position="121"/>
    </location>
</feature>
<dbReference type="PANTHER" id="PTHR22792">
    <property type="entry name" value="LUPUS LA PROTEIN-RELATED"/>
    <property type="match status" value="1"/>
</dbReference>
<dbReference type="OrthoDB" id="340227at2759"/>
<dbReference type="Proteomes" id="UP000694569">
    <property type="component" value="Unplaced"/>
</dbReference>
<dbReference type="InterPro" id="IPR006630">
    <property type="entry name" value="La_HTH"/>
</dbReference>
<dbReference type="Pfam" id="PF05383">
    <property type="entry name" value="La"/>
    <property type="match status" value="1"/>
</dbReference>
<gene>
    <name evidence="6" type="primary">LARP1B</name>
</gene>
<dbReference type="Pfam" id="PF21071">
    <property type="entry name" value="LARP1_HEAT"/>
    <property type="match status" value="1"/>
</dbReference>
<keyword evidence="1 3" id="KW-0694">RNA-binding</keyword>
<dbReference type="Gene3D" id="1.10.10.10">
    <property type="entry name" value="Winged helix-like DNA-binding domain superfamily/Winged helix DNA-binding domain"/>
    <property type="match status" value="1"/>
</dbReference>
<protein>
    <submittedName>
        <fullName evidence="6">La ribonucleoprotein 1B</fullName>
    </submittedName>
</protein>
<dbReference type="Ensembl" id="ENSLLET00000009941.1">
    <property type="protein sequence ID" value="ENSLLEP00000009577.1"/>
    <property type="gene ID" value="ENSLLEG00000006104.1"/>
</dbReference>
<dbReference type="SUPFAM" id="SSF46785">
    <property type="entry name" value="Winged helix' DNA-binding domain"/>
    <property type="match status" value="1"/>
</dbReference>
<feature type="compositionally biased region" description="Low complexity" evidence="4">
    <location>
        <begin position="248"/>
        <end position="257"/>
    </location>
</feature>
<dbReference type="InterPro" id="IPR036390">
    <property type="entry name" value="WH_DNA-bd_sf"/>
</dbReference>
<dbReference type="GeneTree" id="ENSGT00940000154718"/>